<comment type="subunit">
    <text evidence="3">Homotetramer.</text>
</comment>
<dbReference type="PIRSF" id="PIRSF001434">
    <property type="entry name" value="CGS"/>
    <property type="match status" value="1"/>
</dbReference>
<comment type="cofactor">
    <cofactor evidence="1 3 5">
        <name>pyridoxal 5'-phosphate</name>
        <dbReference type="ChEBI" id="CHEBI:597326"/>
    </cofactor>
</comment>
<dbReference type="Gene3D" id="3.40.640.10">
    <property type="entry name" value="Type I PLP-dependent aspartate aminotransferase-like (Major domain)"/>
    <property type="match status" value="1"/>
</dbReference>
<dbReference type="Gene3D" id="3.90.1150.10">
    <property type="entry name" value="Aspartate Aminotransferase, domain 1"/>
    <property type="match status" value="1"/>
</dbReference>
<dbReference type="GO" id="GO:0019346">
    <property type="term" value="P:transsulfuration"/>
    <property type="evidence" value="ECO:0007669"/>
    <property type="project" value="InterPro"/>
</dbReference>
<sequence length="395" mass="42414">MSDWNTRTKLVHGGTRRSQYNEVSEAIFLTQGFVYDSAEQAEARFIETGPDEFIYARYGNPTVAMFEERIAALEGAEDAFATASGMAAVNGALTSMLKAGDHVVSAKALFGSCLYILEEILTRFGVEVTFVDGTDLDEWRAAVRDDTKAVFFESMSNPTLEVIDVAEVAKIAHAVGAKVIVDNVFSTPVFSRAIEQGADAVVYSATKHIDGQGRCLGGVILGTQEFIRKTVEPYMKHTGGSMSPFNAWVLLKGLETIDLRVRAQAASALAIAEALEGDDALERVIYPGLKRHAQNALVQTQLGGKGGTVLSLDLKGGQKAAFKFLNALQIAVISNNLGDAKSIATHPATTTHQRLPDDQKVELGITQGLVRFSVGLEDTDDLIADIRQAVAASQA</sequence>
<keyword evidence="7" id="KW-1185">Reference proteome</keyword>
<comment type="function">
    <text evidence="3">Catalyzes the formation of L-homocysteine from O-succinyl-L-homoserine (OSHS) and hydrogen sulfide.</text>
</comment>
<keyword evidence="2 3" id="KW-0663">Pyridoxal phosphate</keyword>
<dbReference type="UniPathway" id="UPA00051">
    <property type="reaction ID" value="UER00449"/>
</dbReference>
<dbReference type="SUPFAM" id="SSF53383">
    <property type="entry name" value="PLP-dependent transferases"/>
    <property type="match status" value="1"/>
</dbReference>
<reference evidence="6 7" key="1">
    <citation type="submission" date="2019-03" db="EMBL/GenBank/DDBJ databases">
        <title>Genomic Encyclopedia of Archaeal and Bacterial Type Strains, Phase II (KMG-II): from individual species to whole genera.</title>
        <authorList>
            <person name="Goeker M."/>
        </authorList>
    </citation>
    <scope>NUCLEOTIDE SEQUENCE [LARGE SCALE GENOMIC DNA]</scope>
    <source>
        <strain evidence="6 7">DSM 26433</strain>
    </source>
</reference>
<evidence type="ECO:0000256" key="1">
    <source>
        <dbReference type="ARBA" id="ARBA00001933"/>
    </source>
</evidence>
<evidence type="ECO:0000256" key="4">
    <source>
        <dbReference type="PIRSR" id="PIRSR001434-2"/>
    </source>
</evidence>
<dbReference type="Pfam" id="PF01053">
    <property type="entry name" value="Cys_Met_Meta_PP"/>
    <property type="match status" value="1"/>
</dbReference>
<dbReference type="FunFam" id="3.40.640.10:FF:000046">
    <property type="entry name" value="Cystathionine gamma-lyase"/>
    <property type="match status" value="1"/>
</dbReference>
<dbReference type="EC" id="2.5.1.-" evidence="3"/>
<dbReference type="GO" id="GO:0030170">
    <property type="term" value="F:pyridoxal phosphate binding"/>
    <property type="evidence" value="ECO:0007669"/>
    <property type="project" value="UniProtKB-UniRule"/>
</dbReference>
<dbReference type="InterPro" id="IPR015422">
    <property type="entry name" value="PyrdxlP-dep_Trfase_small"/>
</dbReference>
<dbReference type="InterPro" id="IPR000277">
    <property type="entry name" value="Cys/Met-Metab_PyrdxlP-dep_enz"/>
</dbReference>
<dbReference type="HAMAP" id="MF_02056">
    <property type="entry name" value="MetZ"/>
    <property type="match status" value="1"/>
</dbReference>
<dbReference type="OrthoDB" id="9805807at2"/>
<dbReference type="GO" id="GO:0071266">
    <property type="term" value="P:'de novo' L-methionine biosynthetic process"/>
    <property type="evidence" value="ECO:0007669"/>
    <property type="project" value="UniProtKB-UniRule"/>
</dbReference>
<proteinExistence type="inferred from homology"/>
<dbReference type="InterPro" id="IPR015424">
    <property type="entry name" value="PyrdxlP-dep_Trfase"/>
</dbReference>
<accession>A0A4R1NJZ5</accession>
<evidence type="ECO:0000256" key="5">
    <source>
        <dbReference type="RuleBase" id="RU362118"/>
    </source>
</evidence>
<dbReference type="PANTHER" id="PTHR11808:SF80">
    <property type="entry name" value="CYSTATHIONINE GAMMA-LYASE"/>
    <property type="match status" value="1"/>
</dbReference>
<dbReference type="RefSeq" id="WP_132858725.1">
    <property type="nucleotide sequence ID" value="NZ_SMGR01000001.1"/>
</dbReference>
<comment type="caution">
    <text evidence="6">The sequence shown here is derived from an EMBL/GenBank/DDBJ whole genome shotgun (WGS) entry which is preliminary data.</text>
</comment>
<dbReference type="PANTHER" id="PTHR11808">
    <property type="entry name" value="TRANS-SULFURATION ENZYME FAMILY MEMBER"/>
    <property type="match status" value="1"/>
</dbReference>
<keyword evidence="3" id="KW-0486">Methionine biosynthesis</keyword>
<keyword evidence="3" id="KW-0028">Amino-acid biosynthesis</keyword>
<dbReference type="InterPro" id="IPR006234">
    <property type="entry name" value="O-succ-hSer_sulfhydrylase"/>
</dbReference>
<dbReference type="NCBIfam" id="TIGR01325">
    <property type="entry name" value="O_suc_HS_sulf"/>
    <property type="match status" value="1"/>
</dbReference>
<evidence type="ECO:0000313" key="6">
    <source>
        <dbReference type="EMBL" id="TCL08617.1"/>
    </source>
</evidence>
<dbReference type="GO" id="GO:0016765">
    <property type="term" value="F:transferase activity, transferring alkyl or aryl (other than methyl) groups"/>
    <property type="evidence" value="ECO:0007669"/>
    <property type="project" value="UniProtKB-UniRule"/>
</dbReference>
<comment type="similarity">
    <text evidence="3">Belongs to the trans-sulfuration enzymes family. MetZ subfamily.</text>
</comment>
<organism evidence="6 7">
    <name type="scientific">Shimia isoporae</name>
    <dbReference type="NCBI Taxonomy" id="647720"/>
    <lineage>
        <taxon>Bacteria</taxon>
        <taxon>Pseudomonadati</taxon>
        <taxon>Pseudomonadota</taxon>
        <taxon>Alphaproteobacteria</taxon>
        <taxon>Rhodobacterales</taxon>
        <taxon>Roseobacteraceae</taxon>
    </lineage>
</organism>
<comment type="catalytic activity">
    <reaction evidence="3">
        <text>O-succinyl-L-homoserine + hydrogen sulfide = L-homocysteine + succinate</text>
        <dbReference type="Rhea" id="RHEA:27826"/>
        <dbReference type="ChEBI" id="CHEBI:29919"/>
        <dbReference type="ChEBI" id="CHEBI:30031"/>
        <dbReference type="ChEBI" id="CHEBI:57661"/>
        <dbReference type="ChEBI" id="CHEBI:58199"/>
    </reaction>
</comment>
<dbReference type="AlphaFoldDB" id="A0A4R1NJZ5"/>
<keyword evidence="3" id="KW-0808">Transferase</keyword>
<evidence type="ECO:0000256" key="3">
    <source>
        <dbReference type="HAMAP-Rule" id="MF_02056"/>
    </source>
</evidence>
<name>A0A4R1NJZ5_9RHOB</name>
<feature type="modified residue" description="N6-(pyridoxal phosphate)lysine" evidence="3 4">
    <location>
        <position position="207"/>
    </location>
</feature>
<gene>
    <name evidence="3" type="primary">metZ</name>
    <name evidence="6" type="ORF">BXY66_0655</name>
</gene>
<dbReference type="Proteomes" id="UP000295673">
    <property type="component" value="Unassembled WGS sequence"/>
</dbReference>
<dbReference type="EMBL" id="SMGR01000001">
    <property type="protein sequence ID" value="TCL08617.1"/>
    <property type="molecule type" value="Genomic_DNA"/>
</dbReference>
<evidence type="ECO:0000256" key="2">
    <source>
        <dbReference type="ARBA" id="ARBA00022898"/>
    </source>
</evidence>
<evidence type="ECO:0000313" key="7">
    <source>
        <dbReference type="Proteomes" id="UP000295673"/>
    </source>
</evidence>
<dbReference type="GO" id="GO:0005737">
    <property type="term" value="C:cytoplasm"/>
    <property type="evidence" value="ECO:0007669"/>
    <property type="project" value="TreeGrafter"/>
</dbReference>
<dbReference type="GO" id="GO:0071268">
    <property type="term" value="P:homocysteine biosynthetic process"/>
    <property type="evidence" value="ECO:0007669"/>
    <property type="project" value="InterPro"/>
</dbReference>
<dbReference type="GO" id="GO:0016846">
    <property type="term" value="F:carbon-sulfur lyase activity"/>
    <property type="evidence" value="ECO:0007669"/>
    <property type="project" value="TreeGrafter"/>
</dbReference>
<comment type="pathway">
    <text evidence="3">Amino-acid biosynthesis; L-methionine biosynthesis via de novo pathway; L-homocysteine from O-succinyl-L-homoserine: step 1/1.</text>
</comment>
<dbReference type="CDD" id="cd00614">
    <property type="entry name" value="CGS_like"/>
    <property type="match status" value="1"/>
</dbReference>
<protein>
    <recommendedName>
        <fullName evidence="3">O-succinylhomoserine sulfhydrylase</fullName>
        <shortName evidence="3">OSH sulfhydrylase</shortName>
        <shortName evidence="3">OSHS sulfhydrylase</shortName>
        <ecNumber evidence="3">2.5.1.-</ecNumber>
    </recommendedName>
</protein>
<dbReference type="InterPro" id="IPR015421">
    <property type="entry name" value="PyrdxlP-dep_Trfase_major"/>
</dbReference>